<evidence type="ECO:0000313" key="1">
    <source>
        <dbReference type="EMBL" id="KRZ14556.1"/>
    </source>
</evidence>
<feature type="non-terminal residue" evidence="1">
    <location>
        <position position="157"/>
    </location>
</feature>
<accession>A0A0V1HV63</accession>
<dbReference type="EMBL" id="JYDS01000319">
    <property type="protein sequence ID" value="KRZ14556.1"/>
    <property type="molecule type" value="Genomic_DNA"/>
</dbReference>
<name>A0A0V1HV63_TRIPS</name>
<sequence>MSVNDRQAAALGNLLIFGASLQRICLYDQTTGWTISQLYDCFIPHHQYPIPELLSLLPFHPEYTWSTTIMLFHTIFNYRLVAFDIVMPVLHAYGLHEIANMNAIIGKTEDKSYFNFYDHSIAEYFVWYSKAFNCFVQRNVKRRYVVKYDSAHTHSYP</sequence>
<dbReference type="Proteomes" id="UP000054805">
    <property type="component" value="Unassembled WGS sequence"/>
</dbReference>
<evidence type="ECO:0000313" key="2">
    <source>
        <dbReference type="Proteomes" id="UP000054805"/>
    </source>
</evidence>
<protein>
    <submittedName>
        <fullName evidence="1">Uncharacterized protein</fullName>
    </submittedName>
</protein>
<reference evidence="1 2" key="1">
    <citation type="submission" date="2015-01" db="EMBL/GenBank/DDBJ databases">
        <title>Evolution of Trichinella species and genotypes.</title>
        <authorList>
            <person name="Korhonen P.K."/>
            <person name="Edoardo P."/>
            <person name="Giuseppe L.R."/>
            <person name="Gasser R.B."/>
        </authorList>
    </citation>
    <scope>NUCLEOTIDE SEQUENCE [LARGE SCALE GENOMIC DNA]</scope>
    <source>
        <strain evidence="1">ISS588</strain>
    </source>
</reference>
<organism evidence="1 2">
    <name type="scientific">Trichinella pseudospiralis</name>
    <name type="common">Parasitic roundworm</name>
    <dbReference type="NCBI Taxonomy" id="6337"/>
    <lineage>
        <taxon>Eukaryota</taxon>
        <taxon>Metazoa</taxon>
        <taxon>Ecdysozoa</taxon>
        <taxon>Nematoda</taxon>
        <taxon>Enoplea</taxon>
        <taxon>Dorylaimia</taxon>
        <taxon>Trichinellida</taxon>
        <taxon>Trichinellidae</taxon>
        <taxon>Trichinella</taxon>
    </lineage>
</organism>
<proteinExistence type="predicted"/>
<gene>
    <name evidence="1" type="ORF">T4B_1054</name>
</gene>
<comment type="caution">
    <text evidence="1">The sequence shown here is derived from an EMBL/GenBank/DDBJ whole genome shotgun (WGS) entry which is preliminary data.</text>
</comment>
<dbReference type="AlphaFoldDB" id="A0A0V1HV63"/>
<keyword evidence="2" id="KW-1185">Reference proteome</keyword>